<evidence type="ECO:0000313" key="3">
    <source>
        <dbReference type="Proteomes" id="UP001529510"/>
    </source>
</evidence>
<accession>A0ABD0MXT8</accession>
<name>A0ABD0MXT8_CIRMR</name>
<evidence type="ECO:0000256" key="1">
    <source>
        <dbReference type="SAM" id="MobiDB-lite"/>
    </source>
</evidence>
<dbReference type="EMBL" id="JAMKFB020000031">
    <property type="protein sequence ID" value="KAL0154345.1"/>
    <property type="molecule type" value="Genomic_DNA"/>
</dbReference>
<gene>
    <name evidence="2" type="ORF">M9458_050311</name>
</gene>
<comment type="caution">
    <text evidence="2">The sequence shown here is derived from an EMBL/GenBank/DDBJ whole genome shotgun (WGS) entry which is preliminary data.</text>
</comment>
<protein>
    <submittedName>
        <fullName evidence="2">Uncharacterized protein</fullName>
    </submittedName>
</protein>
<evidence type="ECO:0000313" key="2">
    <source>
        <dbReference type="EMBL" id="KAL0154345.1"/>
    </source>
</evidence>
<feature type="non-terminal residue" evidence="2">
    <location>
        <position position="1"/>
    </location>
</feature>
<reference evidence="2 3" key="1">
    <citation type="submission" date="2024-05" db="EMBL/GenBank/DDBJ databases">
        <title>Genome sequencing and assembly of Indian major carp, Cirrhinus mrigala (Hamilton, 1822).</title>
        <authorList>
            <person name="Mohindra V."/>
            <person name="Chowdhury L.M."/>
            <person name="Lal K."/>
            <person name="Jena J.K."/>
        </authorList>
    </citation>
    <scope>NUCLEOTIDE SEQUENCE [LARGE SCALE GENOMIC DNA]</scope>
    <source>
        <strain evidence="2">CM1030</strain>
        <tissue evidence="2">Blood</tissue>
    </source>
</reference>
<sequence>VTNVVFIHENMHLSVGCSDADVCLCDECSCCVCPPGVGGEHSGESRSSGEGLRLQELQSAGRGAFSLPRLLQTPAVGGHQSLVRRAGILPGVRAGKRPAPGTTDRDDARAK</sequence>
<keyword evidence="3" id="KW-1185">Reference proteome</keyword>
<proteinExistence type="predicted"/>
<organism evidence="2 3">
    <name type="scientific">Cirrhinus mrigala</name>
    <name type="common">Mrigala</name>
    <dbReference type="NCBI Taxonomy" id="683832"/>
    <lineage>
        <taxon>Eukaryota</taxon>
        <taxon>Metazoa</taxon>
        <taxon>Chordata</taxon>
        <taxon>Craniata</taxon>
        <taxon>Vertebrata</taxon>
        <taxon>Euteleostomi</taxon>
        <taxon>Actinopterygii</taxon>
        <taxon>Neopterygii</taxon>
        <taxon>Teleostei</taxon>
        <taxon>Ostariophysi</taxon>
        <taxon>Cypriniformes</taxon>
        <taxon>Cyprinidae</taxon>
        <taxon>Labeoninae</taxon>
        <taxon>Labeonini</taxon>
        <taxon>Cirrhinus</taxon>
    </lineage>
</organism>
<dbReference type="Proteomes" id="UP001529510">
    <property type="component" value="Unassembled WGS sequence"/>
</dbReference>
<dbReference type="AlphaFoldDB" id="A0ABD0MXT8"/>
<feature type="region of interest" description="Disordered" evidence="1">
    <location>
        <begin position="87"/>
        <end position="111"/>
    </location>
</feature>